<protein>
    <recommendedName>
        <fullName evidence="1">Beta-lactamase-related domain-containing protein</fullName>
    </recommendedName>
</protein>
<dbReference type="InterPro" id="IPR001466">
    <property type="entry name" value="Beta-lactam-related"/>
</dbReference>
<dbReference type="Pfam" id="PF00144">
    <property type="entry name" value="Beta-lactamase"/>
    <property type="match status" value="1"/>
</dbReference>
<dbReference type="EMBL" id="UINC01000038">
    <property type="protein sequence ID" value="SUZ47849.1"/>
    <property type="molecule type" value="Genomic_DNA"/>
</dbReference>
<feature type="domain" description="Beta-lactamase-related" evidence="1">
    <location>
        <begin position="62"/>
        <end position="138"/>
    </location>
</feature>
<evidence type="ECO:0000313" key="2">
    <source>
        <dbReference type="EMBL" id="SUZ47849.1"/>
    </source>
</evidence>
<evidence type="ECO:0000259" key="1">
    <source>
        <dbReference type="Pfam" id="PF00144"/>
    </source>
</evidence>
<feature type="non-terminal residue" evidence="2">
    <location>
        <position position="138"/>
    </location>
</feature>
<dbReference type="SUPFAM" id="SSF56601">
    <property type="entry name" value="beta-lactamase/transpeptidase-like"/>
    <property type="match status" value="1"/>
</dbReference>
<accession>A0A381N033</accession>
<proteinExistence type="predicted"/>
<dbReference type="InterPro" id="IPR012338">
    <property type="entry name" value="Beta-lactam/transpept-like"/>
</dbReference>
<gene>
    <name evidence="2" type="ORF">METZ01_LOCUS703</name>
</gene>
<name>A0A381N033_9ZZZZ</name>
<organism evidence="2">
    <name type="scientific">marine metagenome</name>
    <dbReference type="NCBI Taxonomy" id="408172"/>
    <lineage>
        <taxon>unclassified sequences</taxon>
        <taxon>metagenomes</taxon>
        <taxon>ecological metagenomes</taxon>
    </lineage>
</organism>
<reference evidence="2" key="1">
    <citation type="submission" date="2018-05" db="EMBL/GenBank/DDBJ databases">
        <authorList>
            <person name="Lanie J.A."/>
            <person name="Ng W.-L."/>
            <person name="Kazmierczak K.M."/>
            <person name="Andrzejewski T.M."/>
            <person name="Davidsen T.M."/>
            <person name="Wayne K.J."/>
            <person name="Tettelin H."/>
            <person name="Glass J.I."/>
            <person name="Rusch D."/>
            <person name="Podicherti R."/>
            <person name="Tsui H.-C.T."/>
            <person name="Winkler M.E."/>
        </authorList>
    </citation>
    <scope>NUCLEOTIDE SEQUENCE</scope>
</reference>
<dbReference type="AlphaFoldDB" id="A0A381N033"/>
<dbReference type="InterPro" id="IPR050491">
    <property type="entry name" value="AmpC-like"/>
</dbReference>
<dbReference type="Gene3D" id="3.40.710.10">
    <property type="entry name" value="DD-peptidase/beta-lactamase superfamily"/>
    <property type="match status" value="1"/>
</dbReference>
<dbReference type="PANTHER" id="PTHR46825:SF9">
    <property type="entry name" value="BETA-LACTAMASE-RELATED DOMAIN-CONTAINING PROTEIN"/>
    <property type="match status" value="1"/>
</dbReference>
<dbReference type="PANTHER" id="PTHR46825">
    <property type="entry name" value="D-ALANYL-D-ALANINE-CARBOXYPEPTIDASE/ENDOPEPTIDASE AMPH"/>
    <property type="match status" value="1"/>
</dbReference>
<sequence length="138" mass="14485">MGQKLRIVLVAALWVTVAVGVLEVGRAAAGPGEAGLAEAPARAQQEDVQEGEANLSVEQRVDKIFAAYDNTRSPGCSLGVIQDGEFVLKRGYGMGNLEFGAPLSPESVFRIGSTSKQFTAASIVLLAEEGKLSLHDDV</sequence>